<keyword evidence="7 9" id="KW-0472">Membrane</keyword>
<evidence type="ECO:0000256" key="8">
    <source>
        <dbReference type="PROSITE-ProRule" id="PRU00703"/>
    </source>
</evidence>
<dbReference type="EMBL" id="LR586016">
    <property type="protein sequence ID" value="VIP05473.1"/>
    <property type="molecule type" value="Genomic_DNA"/>
</dbReference>
<evidence type="ECO:0000256" key="5">
    <source>
        <dbReference type="ARBA" id="ARBA00022842"/>
    </source>
</evidence>
<dbReference type="InParanoid" id="A0A6C2YWE2"/>
<evidence type="ECO:0000256" key="4">
    <source>
        <dbReference type="ARBA" id="ARBA00022692"/>
    </source>
</evidence>
<name>A0A6C2YWE2_9BACT</name>
<dbReference type="InterPro" id="IPR006669">
    <property type="entry name" value="MgtE_transporter"/>
</dbReference>
<dbReference type="InterPro" id="IPR046342">
    <property type="entry name" value="CBS_dom_sf"/>
</dbReference>
<feature type="transmembrane region" description="Helical" evidence="9">
    <location>
        <begin position="272"/>
        <end position="295"/>
    </location>
</feature>
<dbReference type="SUPFAM" id="SSF161093">
    <property type="entry name" value="MgtE membrane domain-like"/>
    <property type="match status" value="1"/>
</dbReference>
<dbReference type="InterPro" id="IPR036739">
    <property type="entry name" value="SLC41_membr_dom_sf"/>
</dbReference>
<protein>
    <recommendedName>
        <fullName evidence="10">CBS domain-containing protein</fullName>
    </recommendedName>
</protein>
<keyword evidence="12" id="KW-1185">Reference proteome</keyword>
<dbReference type="PANTHER" id="PTHR43773">
    <property type="entry name" value="MAGNESIUM TRANSPORTER MGTE"/>
    <property type="match status" value="1"/>
</dbReference>
<evidence type="ECO:0000256" key="1">
    <source>
        <dbReference type="ARBA" id="ARBA00004141"/>
    </source>
</evidence>
<keyword evidence="3" id="KW-0813">Transport</keyword>
<dbReference type="SUPFAM" id="SSF54631">
    <property type="entry name" value="CBS-domain pair"/>
    <property type="match status" value="1"/>
</dbReference>
<feature type="domain" description="CBS" evidence="10">
    <location>
        <begin position="85"/>
        <end position="145"/>
    </location>
</feature>
<feature type="domain" description="CBS" evidence="10">
    <location>
        <begin position="22"/>
        <end position="83"/>
    </location>
</feature>
<dbReference type="PANTHER" id="PTHR43773:SF1">
    <property type="entry name" value="MAGNESIUM TRANSPORTER MGTE"/>
    <property type="match status" value="1"/>
</dbReference>
<evidence type="ECO:0000256" key="6">
    <source>
        <dbReference type="ARBA" id="ARBA00022989"/>
    </source>
</evidence>
<dbReference type="AlphaFoldDB" id="A0A6C2YWE2"/>
<reference evidence="11" key="1">
    <citation type="submission" date="2019-04" db="EMBL/GenBank/DDBJ databases">
        <authorList>
            <consortium name="Science for Life Laboratories"/>
        </authorList>
    </citation>
    <scope>NUCLEOTIDE SEQUENCE</scope>
    <source>
        <strain evidence="11">MBLW1</strain>
    </source>
</reference>
<evidence type="ECO:0000313" key="12">
    <source>
        <dbReference type="Proteomes" id="UP000464378"/>
    </source>
</evidence>
<feature type="transmembrane region" description="Helical" evidence="9">
    <location>
        <begin position="196"/>
        <end position="224"/>
    </location>
</feature>
<dbReference type="SMART" id="SM00116">
    <property type="entry name" value="CBS"/>
    <property type="match status" value="2"/>
</dbReference>
<dbReference type="EMBL" id="LR593887">
    <property type="protein sequence ID" value="VTS08302.1"/>
    <property type="molecule type" value="Genomic_DNA"/>
</dbReference>
<evidence type="ECO:0000259" key="10">
    <source>
        <dbReference type="PROSITE" id="PS51371"/>
    </source>
</evidence>
<keyword evidence="4 9" id="KW-0812">Transmembrane</keyword>
<dbReference type="GO" id="GO:0016020">
    <property type="term" value="C:membrane"/>
    <property type="evidence" value="ECO:0007669"/>
    <property type="project" value="UniProtKB-SubCell"/>
</dbReference>
<dbReference type="KEGG" id="tim:GMBLW1_37200"/>
<accession>A0A6C2YWE2</accession>
<dbReference type="Pfam" id="PF01769">
    <property type="entry name" value="MgtE"/>
    <property type="match status" value="1"/>
</dbReference>
<evidence type="ECO:0000313" key="11">
    <source>
        <dbReference type="EMBL" id="VIP05473.1"/>
    </source>
</evidence>
<evidence type="ECO:0000256" key="2">
    <source>
        <dbReference type="ARBA" id="ARBA00009749"/>
    </source>
</evidence>
<keyword evidence="5" id="KW-0460">Magnesium</keyword>
<keyword evidence="8" id="KW-0129">CBS domain</keyword>
<organism evidence="11">
    <name type="scientific">Tuwongella immobilis</name>
    <dbReference type="NCBI Taxonomy" id="692036"/>
    <lineage>
        <taxon>Bacteria</taxon>
        <taxon>Pseudomonadati</taxon>
        <taxon>Planctomycetota</taxon>
        <taxon>Planctomycetia</taxon>
        <taxon>Gemmatales</taxon>
        <taxon>Gemmataceae</taxon>
        <taxon>Tuwongella</taxon>
    </lineage>
</organism>
<dbReference type="Gene3D" id="3.10.580.10">
    <property type="entry name" value="CBS-domain"/>
    <property type="match status" value="1"/>
</dbReference>
<sequence>MASTQPTALPNAGLMDPVTAHVRRDYYALYPEQTVEEALATMRAFPPTGRIIYFYVLDNDHRLQGVVPTRRLLLSALEAKISEIMIRNVITIPGSATVMEALEFFGRHKLLAFPVVDEFRRLIGVIDVELYTDELEEIGKPNSDQVFQLIGMTLGKAQQANPLIAFRGRFPWLLCNVGGGLLAAFLSGIYDDTLQWHSAVLALFIPVVLALAESVSIQSVTLALDTLRHDQPTWKKLFKRLLNEMQTGLLLGLGTGILVAVTALIWKGLPDVASCILGGILGGVTAAALLGIAIPNVLRLLKRDPQLAAGPIALAGTDMVTLLVYFNLARMLMRASGVS</sequence>
<keyword evidence="6 9" id="KW-1133">Transmembrane helix</keyword>
<evidence type="ECO:0000256" key="7">
    <source>
        <dbReference type="ARBA" id="ARBA00023136"/>
    </source>
</evidence>
<dbReference type="Proteomes" id="UP000464378">
    <property type="component" value="Chromosome"/>
</dbReference>
<dbReference type="GO" id="GO:0015095">
    <property type="term" value="F:magnesium ion transmembrane transporter activity"/>
    <property type="evidence" value="ECO:0007669"/>
    <property type="project" value="InterPro"/>
</dbReference>
<feature type="transmembrane region" description="Helical" evidence="9">
    <location>
        <begin position="170"/>
        <end position="190"/>
    </location>
</feature>
<feature type="transmembrane region" description="Helical" evidence="9">
    <location>
        <begin position="307"/>
        <end position="326"/>
    </location>
</feature>
<dbReference type="PROSITE" id="PS51371">
    <property type="entry name" value="CBS"/>
    <property type="match status" value="2"/>
</dbReference>
<dbReference type="CDD" id="cd04606">
    <property type="entry name" value="CBS_pair_Mg_transporter"/>
    <property type="match status" value="1"/>
</dbReference>
<dbReference type="RefSeq" id="WP_162660541.1">
    <property type="nucleotide sequence ID" value="NZ_LR593887.1"/>
</dbReference>
<evidence type="ECO:0000256" key="3">
    <source>
        <dbReference type="ARBA" id="ARBA00022448"/>
    </source>
</evidence>
<comment type="similarity">
    <text evidence="2">Belongs to the SLC41A transporter family.</text>
</comment>
<dbReference type="InterPro" id="IPR000644">
    <property type="entry name" value="CBS_dom"/>
</dbReference>
<proteinExistence type="inferred from homology"/>
<feature type="transmembrane region" description="Helical" evidence="9">
    <location>
        <begin position="245"/>
        <end position="266"/>
    </location>
</feature>
<dbReference type="Pfam" id="PF00571">
    <property type="entry name" value="CBS"/>
    <property type="match status" value="2"/>
</dbReference>
<gene>
    <name evidence="11" type="ORF">GMBLW1_37200</name>
</gene>
<evidence type="ECO:0000256" key="9">
    <source>
        <dbReference type="SAM" id="Phobius"/>
    </source>
</evidence>
<dbReference type="InterPro" id="IPR006667">
    <property type="entry name" value="SLC41_membr_dom"/>
</dbReference>
<dbReference type="Gene3D" id="1.10.357.20">
    <property type="entry name" value="SLC41 divalent cation transporters, integral membrane domain"/>
    <property type="match status" value="1"/>
</dbReference>
<comment type="subcellular location">
    <subcellularLocation>
        <location evidence="1">Membrane</location>
        <topology evidence="1">Multi-pass membrane protein</topology>
    </subcellularLocation>
</comment>